<dbReference type="Pfam" id="PF00675">
    <property type="entry name" value="Peptidase_M16"/>
    <property type="match status" value="1"/>
</dbReference>
<dbReference type="InterPro" id="IPR011765">
    <property type="entry name" value="Pept_M16_N"/>
</dbReference>
<dbReference type="GO" id="GO:0008237">
    <property type="term" value="F:metallopeptidase activity"/>
    <property type="evidence" value="ECO:0007669"/>
    <property type="project" value="UniProtKB-KW"/>
</dbReference>
<evidence type="ECO:0000256" key="2">
    <source>
        <dbReference type="ARBA" id="ARBA00022670"/>
    </source>
</evidence>
<keyword evidence="2 9" id="KW-0645">Protease</keyword>
<keyword evidence="5" id="KW-0482">Metalloprotease</keyword>
<feature type="chain" id="PRO_5030971449" evidence="6">
    <location>
        <begin position="44"/>
        <end position="956"/>
    </location>
</feature>
<sequence length="956" mass="107309">MNTSVNKLFYLQINLSNRLQTSMKQAKLLFLAVAFGWATAANAQTDLKKPIPMDPKVRYGKLPNGMTYYIRKNEEPKKRAELYLINKVGAIQEEDKENGLAHFTEHMAFNGTKNFPKNELVSYLQRAGVKFGDDLNAFTGQDQTVYQLPVPTDSADIFNKAFVVLEDWAHNITFEGAEIDKERGVILEELRGGKGAQQRMRDKWMPILVGDSKYGKRNVIGTEEVLKTFSHETIRNFYKTWYRPDLQAIAAVGDFDIDQVEKMIKERFGSIPKAVKPRPLGKFPVADFKGTRVAIVTDPEQPYMLAQVITKLPKAEEKTLGDSRESIKRNLFNQMLQARLQEQTQQANPPFLFGGAGYGGFIGDYDSFINIAVAKDGNLERAVKAVLDEGARVKKFGFTDTELDRTKKQLLTATEKRFKEKDKTKSASYVNEYMGNFLEESPIPGIEFQFEFVQGQLDGITIAEINALANKYLVADNRTVLVLASEKDKAKLPTEATILEWINGAGKDVTAYVDKVVNKPLIENLPAAGRTVSTKQIPEIGVTELTLSNGVKVVLKPTDFKNDEILIGARSQGGTSLYDEKDFMSAGMADAVVEESGIGEFNTPALKKYLTGKVANVSPFVGENEEGFSGNCSPKDLETALQLVYGYFTKPRKDDDIIKGFLTSQRSAIQNRNASPSPEVVFQDSLSRILGNNNFRRQPISVERWDMINPDRAYQIYKERFADASDFTFFFTGSFKVDEVKPLLEKYLGALPSQNKKESFRDLGIRTPSGRLDKKVYKGIEQKSQASLIFSGDYVYNEDNNWQLDALEEILNIKLIEVIREKESGVYGIGARASYSKTPAPRYTVRIGYGTGPERVEELATKTLAVLDEIKKNGATQVDIDKFKAETRRSMEVQMKENGFWQNQLIGAYSIGENPVDILGWEKQLNKVTVESTKAAANKYLNDANFIKVVLLPEKK</sequence>
<dbReference type="InterPro" id="IPR011249">
    <property type="entry name" value="Metalloenz_LuxS/M16"/>
</dbReference>
<gene>
    <name evidence="9" type="ORF">FHS57_003011</name>
</gene>
<dbReference type="InterPro" id="IPR007863">
    <property type="entry name" value="Peptidase_M16_C"/>
</dbReference>
<protein>
    <submittedName>
        <fullName evidence="9">Zinc protease</fullName>
        <ecNumber evidence="9">3.4.24.-</ecNumber>
    </submittedName>
</protein>
<dbReference type="Pfam" id="PF05193">
    <property type="entry name" value="Peptidase_M16_C"/>
    <property type="match status" value="2"/>
</dbReference>
<evidence type="ECO:0000256" key="3">
    <source>
        <dbReference type="ARBA" id="ARBA00022801"/>
    </source>
</evidence>
<keyword evidence="4" id="KW-0862">Zinc</keyword>
<dbReference type="Proteomes" id="UP000541352">
    <property type="component" value="Unassembled WGS sequence"/>
</dbReference>
<dbReference type="RefSeq" id="WP_229601349.1">
    <property type="nucleotide sequence ID" value="NZ_JACIBY010000005.1"/>
</dbReference>
<organism evidence="9 10">
    <name type="scientific">Runella defluvii</name>
    <dbReference type="NCBI Taxonomy" id="370973"/>
    <lineage>
        <taxon>Bacteria</taxon>
        <taxon>Pseudomonadati</taxon>
        <taxon>Bacteroidota</taxon>
        <taxon>Cytophagia</taxon>
        <taxon>Cytophagales</taxon>
        <taxon>Spirosomataceae</taxon>
        <taxon>Runella</taxon>
    </lineage>
</organism>
<evidence type="ECO:0000256" key="4">
    <source>
        <dbReference type="ARBA" id="ARBA00022833"/>
    </source>
</evidence>
<feature type="domain" description="Peptidase M16 N-terminal" evidence="7">
    <location>
        <begin position="72"/>
        <end position="191"/>
    </location>
</feature>
<name>A0A7W5ZLR9_9BACT</name>
<evidence type="ECO:0000259" key="8">
    <source>
        <dbReference type="Pfam" id="PF05193"/>
    </source>
</evidence>
<accession>A0A7W5ZLR9</accession>
<reference evidence="9 10" key="1">
    <citation type="submission" date="2020-08" db="EMBL/GenBank/DDBJ databases">
        <title>Genomic Encyclopedia of Type Strains, Phase IV (KMG-IV): sequencing the most valuable type-strain genomes for metagenomic binning, comparative biology and taxonomic classification.</title>
        <authorList>
            <person name="Goeker M."/>
        </authorList>
    </citation>
    <scope>NUCLEOTIDE SEQUENCE [LARGE SCALE GENOMIC DNA]</scope>
    <source>
        <strain evidence="9 10">DSM 17976</strain>
    </source>
</reference>
<comment type="caution">
    <text evidence="9">The sequence shown here is derived from an EMBL/GenBank/DDBJ whole genome shotgun (WGS) entry which is preliminary data.</text>
</comment>
<evidence type="ECO:0000256" key="6">
    <source>
        <dbReference type="SAM" id="SignalP"/>
    </source>
</evidence>
<dbReference type="PANTHER" id="PTHR43690">
    <property type="entry name" value="NARDILYSIN"/>
    <property type="match status" value="1"/>
</dbReference>
<dbReference type="GO" id="GO:0046872">
    <property type="term" value="F:metal ion binding"/>
    <property type="evidence" value="ECO:0007669"/>
    <property type="project" value="InterPro"/>
</dbReference>
<dbReference type="GO" id="GO:0006508">
    <property type="term" value="P:proteolysis"/>
    <property type="evidence" value="ECO:0007669"/>
    <property type="project" value="UniProtKB-KW"/>
</dbReference>
<dbReference type="SUPFAM" id="SSF63411">
    <property type="entry name" value="LuxS/MPP-like metallohydrolase"/>
    <property type="match status" value="4"/>
</dbReference>
<dbReference type="PANTHER" id="PTHR43690:SF34">
    <property type="entry name" value="ZINC PROTEASE PQQL-LIKE"/>
    <property type="match status" value="1"/>
</dbReference>
<feature type="domain" description="Peptidase M16 C-terminal" evidence="8">
    <location>
        <begin position="708"/>
        <end position="885"/>
    </location>
</feature>
<keyword evidence="6" id="KW-0732">Signal</keyword>
<evidence type="ECO:0000256" key="1">
    <source>
        <dbReference type="ARBA" id="ARBA00007261"/>
    </source>
</evidence>
<feature type="signal peptide" evidence="6">
    <location>
        <begin position="1"/>
        <end position="43"/>
    </location>
</feature>
<evidence type="ECO:0000313" key="10">
    <source>
        <dbReference type="Proteomes" id="UP000541352"/>
    </source>
</evidence>
<evidence type="ECO:0000313" key="9">
    <source>
        <dbReference type="EMBL" id="MBB3839005.1"/>
    </source>
</evidence>
<dbReference type="Gene3D" id="3.30.830.10">
    <property type="entry name" value="Metalloenzyme, LuxS/M16 peptidase-like"/>
    <property type="match status" value="4"/>
</dbReference>
<dbReference type="EC" id="3.4.24.-" evidence="9"/>
<keyword evidence="10" id="KW-1185">Reference proteome</keyword>
<dbReference type="EMBL" id="JACIBY010000005">
    <property type="protein sequence ID" value="MBB3839005.1"/>
    <property type="molecule type" value="Genomic_DNA"/>
</dbReference>
<comment type="similarity">
    <text evidence="1">Belongs to the peptidase M16 family.</text>
</comment>
<evidence type="ECO:0000259" key="7">
    <source>
        <dbReference type="Pfam" id="PF00675"/>
    </source>
</evidence>
<dbReference type="AlphaFoldDB" id="A0A7W5ZLR9"/>
<proteinExistence type="inferred from homology"/>
<dbReference type="InterPro" id="IPR050626">
    <property type="entry name" value="Peptidase_M16"/>
</dbReference>
<feature type="domain" description="Peptidase M16 C-terminal" evidence="8">
    <location>
        <begin position="229"/>
        <end position="410"/>
    </location>
</feature>
<keyword evidence="3 9" id="KW-0378">Hydrolase</keyword>
<evidence type="ECO:0000256" key="5">
    <source>
        <dbReference type="ARBA" id="ARBA00023049"/>
    </source>
</evidence>